<dbReference type="Gene3D" id="3.30.450.40">
    <property type="match status" value="1"/>
</dbReference>
<dbReference type="STRING" id="252474.B1A74_02390"/>
<dbReference type="OrthoDB" id="9783139at2"/>
<dbReference type="Gene3D" id="1.10.10.10">
    <property type="entry name" value="Winged helix-like DNA-binding domain superfamily/Winged helix DNA-binding domain"/>
    <property type="match status" value="1"/>
</dbReference>
<evidence type="ECO:0000256" key="3">
    <source>
        <dbReference type="ARBA" id="ARBA00023016"/>
    </source>
</evidence>
<organism evidence="8 9">
    <name type="scientific">Thioalkalivibrio halophilus</name>
    <dbReference type="NCBI Taxonomy" id="252474"/>
    <lineage>
        <taxon>Bacteria</taxon>
        <taxon>Pseudomonadati</taxon>
        <taxon>Pseudomonadota</taxon>
        <taxon>Gammaproteobacteria</taxon>
        <taxon>Chromatiales</taxon>
        <taxon>Ectothiorhodospiraceae</taxon>
        <taxon>Thioalkalivibrio</taxon>
    </lineage>
</organism>
<proteinExistence type="inferred from homology"/>
<evidence type="ECO:0000259" key="7">
    <source>
        <dbReference type="Pfam" id="PF03444"/>
    </source>
</evidence>
<dbReference type="EMBL" id="MUZR01000007">
    <property type="protein sequence ID" value="OOC11000.1"/>
    <property type="molecule type" value="Genomic_DNA"/>
</dbReference>
<comment type="function">
    <text evidence="5">Negative regulator of class I heat shock genes (grpE-dnaK-dnaJ and groELS operons). Prevents heat-shock induction of these operons.</text>
</comment>
<evidence type="ECO:0000256" key="1">
    <source>
        <dbReference type="ARBA" id="ARBA00022491"/>
    </source>
</evidence>
<keyword evidence="4 5" id="KW-0804">Transcription</keyword>
<dbReference type="NCBIfam" id="TIGR00331">
    <property type="entry name" value="hrcA"/>
    <property type="match status" value="1"/>
</dbReference>
<dbReference type="InterPro" id="IPR036388">
    <property type="entry name" value="WH-like_DNA-bd_sf"/>
</dbReference>
<accession>A0A1V3A0X8</accession>
<keyword evidence="9" id="KW-1185">Reference proteome</keyword>
<dbReference type="PIRSF" id="PIRSF005485">
    <property type="entry name" value="HrcA"/>
    <property type="match status" value="1"/>
</dbReference>
<dbReference type="GO" id="GO:0003677">
    <property type="term" value="F:DNA binding"/>
    <property type="evidence" value="ECO:0007669"/>
    <property type="project" value="InterPro"/>
</dbReference>
<evidence type="ECO:0000256" key="4">
    <source>
        <dbReference type="ARBA" id="ARBA00023163"/>
    </source>
</evidence>
<name>A0A1V3A0X8_9GAMM</name>
<dbReference type="InterPro" id="IPR023120">
    <property type="entry name" value="WHTH_transcript_rep_HrcA_IDD"/>
</dbReference>
<dbReference type="InterPro" id="IPR002571">
    <property type="entry name" value="HrcA"/>
</dbReference>
<dbReference type="InterPro" id="IPR021153">
    <property type="entry name" value="HrcA_C"/>
</dbReference>
<evidence type="ECO:0000259" key="6">
    <source>
        <dbReference type="Pfam" id="PF01628"/>
    </source>
</evidence>
<dbReference type="GO" id="GO:0045892">
    <property type="term" value="P:negative regulation of DNA-templated transcription"/>
    <property type="evidence" value="ECO:0007669"/>
    <property type="project" value="UniProtKB-UniRule"/>
</dbReference>
<keyword evidence="3 5" id="KW-0346">Stress response</keyword>
<dbReference type="HAMAP" id="MF_00081">
    <property type="entry name" value="HrcA"/>
    <property type="match status" value="1"/>
</dbReference>
<comment type="similarity">
    <text evidence="5">Belongs to the HrcA family.</text>
</comment>
<feature type="domain" description="Heat-inducible transcription repressor HrcA C-terminal" evidence="6">
    <location>
        <begin position="109"/>
        <end position="329"/>
    </location>
</feature>
<dbReference type="InterPro" id="IPR036390">
    <property type="entry name" value="WH_DNA-bd_sf"/>
</dbReference>
<evidence type="ECO:0000313" key="9">
    <source>
        <dbReference type="Proteomes" id="UP000189177"/>
    </source>
</evidence>
<keyword evidence="1 5" id="KW-0678">Repressor</keyword>
<keyword evidence="2 5" id="KW-0805">Transcription regulation</keyword>
<gene>
    <name evidence="5" type="primary">hrcA</name>
    <name evidence="8" type="ORF">B1A74_02390</name>
</gene>
<reference evidence="8 9" key="1">
    <citation type="submission" date="2017-02" db="EMBL/GenBank/DDBJ databases">
        <title>Genomic diversity within the haloalkaliphilic genus Thioalkalivibrio.</title>
        <authorList>
            <person name="Ahn A.-C."/>
            <person name="Meier-Kolthoff J."/>
            <person name="Overmars L."/>
            <person name="Richter M."/>
            <person name="Woyke T."/>
            <person name="Sorokin D.Y."/>
            <person name="Muyzer G."/>
        </authorList>
    </citation>
    <scope>NUCLEOTIDE SEQUENCE [LARGE SCALE GENOMIC DNA]</scope>
    <source>
        <strain evidence="8 9">HL17</strain>
    </source>
</reference>
<dbReference type="Pfam" id="PF03444">
    <property type="entry name" value="WHD_HrcA"/>
    <property type="match status" value="1"/>
</dbReference>
<dbReference type="SUPFAM" id="SSF55781">
    <property type="entry name" value="GAF domain-like"/>
    <property type="match status" value="1"/>
</dbReference>
<evidence type="ECO:0000313" key="8">
    <source>
        <dbReference type="EMBL" id="OOC11000.1"/>
    </source>
</evidence>
<evidence type="ECO:0000256" key="2">
    <source>
        <dbReference type="ARBA" id="ARBA00023015"/>
    </source>
</evidence>
<dbReference type="RefSeq" id="WP_077243663.1">
    <property type="nucleotide sequence ID" value="NZ_MUZR01000007.1"/>
</dbReference>
<protein>
    <recommendedName>
        <fullName evidence="5">Heat-inducible transcription repressor HrcA</fullName>
    </recommendedName>
</protein>
<dbReference type="AlphaFoldDB" id="A0A1V3A0X8"/>
<comment type="caution">
    <text evidence="8">The sequence shown here is derived from an EMBL/GenBank/DDBJ whole genome shotgun (WGS) entry which is preliminary data.</text>
</comment>
<dbReference type="Proteomes" id="UP000189177">
    <property type="component" value="Unassembled WGS sequence"/>
</dbReference>
<dbReference type="InterPro" id="IPR029016">
    <property type="entry name" value="GAF-like_dom_sf"/>
</dbReference>
<dbReference type="InterPro" id="IPR005104">
    <property type="entry name" value="WHTH_HrcA_DNA-bd"/>
</dbReference>
<dbReference type="Pfam" id="PF01628">
    <property type="entry name" value="HrcA"/>
    <property type="match status" value="1"/>
</dbReference>
<dbReference type="Gene3D" id="3.30.390.60">
    <property type="entry name" value="Heat-inducible transcription repressor hrca homolog, domain 3"/>
    <property type="match status" value="1"/>
</dbReference>
<evidence type="ECO:0000256" key="5">
    <source>
        <dbReference type="HAMAP-Rule" id="MF_00081"/>
    </source>
</evidence>
<dbReference type="SUPFAM" id="SSF46785">
    <property type="entry name" value="Winged helix' DNA-binding domain"/>
    <property type="match status" value="1"/>
</dbReference>
<sequence length="353" mass="39036">MNDSSIQLDSRERTLLRTLIESYISDGQPVGSRNLARASGLKVSAATVRNVMADLEDRGLIQAPHTSAGRVPTTAGYRLFVDSLLEVRKPSREQIDAIESRFDPGASTQDLLDSASSVLSQVTRMAGMVRLPRHRNVALSQIEFLRLGEGRVLAILVIDGREVQNRVLELERDFSQDDLQRMANYLNAHLAGKSLHTVRAELLREMREVRDDLDAQMLAAIDLGEQALGDEDPDDVVVAGQTQLLGYEELADMERLRQLLEAFNEKREILGILDQCIRGDRVQIFIGRESGLDWFENCSVVTAPYSVDGEVVGVLGVIGPTRMSYDRVVPIVDVTARLLGSALNVRGESPDSQ</sequence>
<dbReference type="PANTHER" id="PTHR34824">
    <property type="entry name" value="HEAT-INDUCIBLE TRANSCRIPTION REPRESSOR HRCA"/>
    <property type="match status" value="1"/>
</dbReference>
<dbReference type="PANTHER" id="PTHR34824:SF1">
    <property type="entry name" value="HEAT-INDUCIBLE TRANSCRIPTION REPRESSOR HRCA"/>
    <property type="match status" value="1"/>
</dbReference>
<feature type="domain" description="Winged helix-turn-helix transcription repressor HrcA DNA-binding" evidence="7">
    <location>
        <begin position="8"/>
        <end position="79"/>
    </location>
</feature>